<dbReference type="InterPro" id="IPR057589">
    <property type="entry name" value="GT_PLOD"/>
</dbReference>
<name>A0A183E7P3_9BILA</name>
<dbReference type="InterPro" id="IPR029044">
    <property type="entry name" value="Nucleotide-diphossugar_trans"/>
</dbReference>
<evidence type="ECO:0000313" key="2">
    <source>
        <dbReference type="EMBL" id="VDN28938.1"/>
    </source>
</evidence>
<evidence type="ECO:0000259" key="1">
    <source>
        <dbReference type="Pfam" id="PF25342"/>
    </source>
</evidence>
<dbReference type="InterPro" id="IPR050757">
    <property type="entry name" value="Collagen_mod_GT25"/>
</dbReference>
<reference evidence="2 3" key="2">
    <citation type="submission" date="2018-11" db="EMBL/GenBank/DDBJ databases">
        <authorList>
            <consortium name="Pathogen Informatics"/>
        </authorList>
    </citation>
    <scope>NUCLEOTIDE SEQUENCE [LARGE SCALE GENOMIC DNA]</scope>
</reference>
<feature type="domain" description="PLOD1-3-like GT" evidence="1">
    <location>
        <begin position="34"/>
        <end position="196"/>
    </location>
</feature>
<dbReference type="SUPFAM" id="SSF53448">
    <property type="entry name" value="Nucleotide-diphospho-sugar transferases"/>
    <property type="match status" value="1"/>
</dbReference>
<proteinExistence type="predicted"/>
<dbReference type="OrthoDB" id="69177at2759"/>
<keyword evidence="3" id="KW-1185">Reference proteome</keyword>
<dbReference type="PANTHER" id="PTHR10730:SF45">
    <property type="entry name" value="PROCOLLAGEN-LYSINE,2-OXOGLUTARATE 5-DIOXYGENASE"/>
    <property type="match status" value="1"/>
</dbReference>
<gene>
    <name evidence="2" type="ORF">GPUH_LOCUS16984</name>
</gene>
<dbReference type="GO" id="GO:0008475">
    <property type="term" value="F:procollagen-lysine 5-dioxygenase activity"/>
    <property type="evidence" value="ECO:0007669"/>
    <property type="project" value="TreeGrafter"/>
</dbReference>
<sequence>MIIVVLISNTSCSIVQKLPKPICKGSSSDNVSACYDVIFLDNSEQILRKFFALFEEYRIVFSAEPFCWPDKTLAPTYPLVNFGYRYLNSGVFIGFAPEIWKLISYENVEDNDDDQLYYTRLYLDDQIRDSLKITLDSLGVLFQNLNGATDDVHLQLSDETKAYQIHNFIYDTYPSVVHGNGPSKLHLNQFANYIGQLRRADFPCRMCNTSTTEMDLPKLLLSIFLSKPTPFIREFFENIKKLSYNSAQIDLYVYCNQKFMEKEADIFVKEAKEHYRSVIYDDSSVDIGEREARAFSVRHSLELGSDFLVMIDGDVHLNNTQTLLLLLDTAMQKKLDILAPLVGQLHNLFSNFWGAVADNGYYVRSEDYLDIYDRKETGVWNVPYISSMIIVAKQKACHSEAS</sequence>
<dbReference type="WBParaSite" id="GPUH_0001700601-mRNA-1">
    <property type="protein sequence ID" value="GPUH_0001700601-mRNA-1"/>
    <property type="gene ID" value="GPUH_0001700601"/>
</dbReference>
<dbReference type="Pfam" id="PF25342">
    <property type="entry name" value="GT_PLOD"/>
    <property type="match status" value="1"/>
</dbReference>
<reference evidence="4" key="1">
    <citation type="submission" date="2016-06" db="UniProtKB">
        <authorList>
            <consortium name="WormBaseParasite"/>
        </authorList>
    </citation>
    <scope>IDENTIFICATION</scope>
</reference>
<dbReference type="AlphaFoldDB" id="A0A183E7P3"/>
<dbReference type="PANTHER" id="PTHR10730">
    <property type="entry name" value="PROCOLLAGEN-LYSINE,2-OXOGLUTARATE 5-DIOXYGENASE/GLYCOSYLTRANSFERASE 25 FAMILY MEMBER"/>
    <property type="match status" value="1"/>
</dbReference>
<dbReference type="Proteomes" id="UP000271098">
    <property type="component" value="Unassembled WGS sequence"/>
</dbReference>
<evidence type="ECO:0000313" key="4">
    <source>
        <dbReference type="WBParaSite" id="GPUH_0001700601-mRNA-1"/>
    </source>
</evidence>
<protein>
    <submittedName>
        <fullName evidence="4">Hexosyltransferase</fullName>
    </submittedName>
</protein>
<dbReference type="EMBL" id="UYRT01084508">
    <property type="protein sequence ID" value="VDN28938.1"/>
    <property type="molecule type" value="Genomic_DNA"/>
</dbReference>
<organism evidence="4">
    <name type="scientific">Gongylonema pulchrum</name>
    <dbReference type="NCBI Taxonomy" id="637853"/>
    <lineage>
        <taxon>Eukaryota</taxon>
        <taxon>Metazoa</taxon>
        <taxon>Ecdysozoa</taxon>
        <taxon>Nematoda</taxon>
        <taxon>Chromadorea</taxon>
        <taxon>Rhabditida</taxon>
        <taxon>Spirurina</taxon>
        <taxon>Spiruromorpha</taxon>
        <taxon>Spiruroidea</taxon>
        <taxon>Gongylonematidae</taxon>
        <taxon>Gongylonema</taxon>
    </lineage>
</organism>
<dbReference type="GO" id="GO:0005783">
    <property type="term" value="C:endoplasmic reticulum"/>
    <property type="evidence" value="ECO:0007669"/>
    <property type="project" value="TreeGrafter"/>
</dbReference>
<accession>A0A183E7P3</accession>
<evidence type="ECO:0000313" key="3">
    <source>
        <dbReference type="Proteomes" id="UP000271098"/>
    </source>
</evidence>